<dbReference type="eggNOG" id="KOG4256">
    <property type="taxonomic scope" value="Eukaryota"/>
</dbReference>
<reference evidence="2" key="1">
    <citation type="journal article" date="2006" name="Science">
        <title>Phytophthora genome sequences uncover evolutionary origins and mechanisms of pathogenesis.</title>
        <authorList>
            <person name="Tyler B.M."/>
            <person name="Tripathy S."/>
            <person name="Zhang X."/>
            <person name="Dehal P."/>
            <person name="Jiang R.H."/>
            <person name="Aerts A."/>
            <person name="Arredondo F.D."/>
            <person name="Baxter L."/>
            <person name="Bensasson D."/>
            <person name="Beynon J.L."/>
            <person name="Chapman J."/>
            <person name="Damasceno C.M."/>
            <person name="Dorrance A.E."/>
            <person name="Dou D."/>
            <person name="Dickerman A.W."/>
            <person name="Dubchak I.L."/>
            <person name="Garbelotto M."/>
            <person name="Gijzen M."/>
            <person name="Gordon S.G."/>
            <person name="Govers F."/>
            <person name="Grunwald N.J."/>
            <person name="Huang W."/>
            <person name="Ivors K.L."/>
            <person name="Jones R.W."/>
            <person name="Kamoun S."/>
            <person name="Krampis K."/>
            <person name="Lamour K.H."/>
            <person name="Lee M.K."/>
            <person name="McDonald W.H."/>
            <person name="Medina M."/>
            <person name="Meijer H.J."/>
            <person name="Nordberg E.K."/>
            <person name="Maclean D.J."/>
            <person name="Ospina-Giraldo M.D."/>
            <person name="Morris P.F."/>
            <person name="Phuntumart V."/>
            <person name="Putnam N.H."/>
            <person name="Rash S."/>
            <person name="Rose J.K."/>
            <person name="Sakihama Y."/>
            <person name="Salamov A.A."/>
            <person name="Savidor A."/>
            <person name="Scheuring C.F."/>
            <person name="Smith B.M."/>
            <person name="Sobral B.W."/>
            <person name="Terry A."/>
            <person name="Torto-Alalibo T.A."/>
            <person name="Win J."/>
            <person name="Xu Z."/>
            <person name="Zhang H."/>
            <person name="Grigoriev I.V."/>
            <person name="Rokhsar D.S."/>
            <person name="Boore J.L."/>
        </authorList>
    </citation>
    <scope>NUCLEOTIDE SEQUENCE [LARGE SCALE GENOMIC DNA]</scope>
    <source>
        <strain evidence="2">Pr102</strain>
    </source>
</reference>
<evidence type="ECO:0000313" key="2">
    <source>
        <dbReference type="Proteomes" id="UP000005238"/>
    </source>
</evidence>
<evidence type="ECO:0000313" key="1">
    <source>
        <dbReference type="EnsemblProtists" id="Phyra79053"/>
    </source>
</evidence>
<name>H3GQI1_PHYRM</name>
<proteinExistence type="predicted"/>
<dbReference type="AlphaFoldDB" id="H3GQI1"/>
<dbReference type="EMBL" id="DS566033">
    <property type="status" value="NOT_ANNOTATED_CDS"/>
    <property type="molecule type" value="Genomic_DNA"/>
</dbReference>
<protein>
    <submittedName>
        <fullName evidence="1">Uncharacterized protein</fullName>
    </submittedName>
</protein>
<reference evidence="1" key="2">
    <citation type="submission" date="2015-06" db="UniProtKB">
        <authorList>
            <consortium name="EnsemblProtists"/>
        </authorList>
    </citation>
    <scope>IDENTIFICATION</scope>
    <source>
        <strain evidence="1">Pr102</strain>
    </source>
</reference>
<dbReference type="STRING" id="164328.H3GQI1"/>
<organism evidence="1 2">
    <name type="scientific">Phytophthora ramorum</name>
    <name type="common">Sudden oak death agent</name>
    <dbReference type="NCBI Taxonomy" id="164328"/>
    <lineage>
        <taxon>Eukaryota</taxon>
        <taxon>Sar</taxon>
        <taxon>Stramenopiles</taxon>
        <taxon>Oomycota</taxon>
        <taxon>Peronosporomycetes</taxon>
        <taxon>Peronosporales</taxon>
        <taxon>Peronosporaceae</taxon>
        <taxon>Phytophthora</taxon>
    </lineage>
</organism>
<keyword evidence="2" id="KW-1185">Reference proteome</keyword>
<dbReference type="Proteomes" id="UP000005238">
    <property type="component" value="Unassembled WGS sequence"/>
</dbReference>
<dbReference type="InParanoid" id="H3GQI1"/>
<accession>H3GQI1</accession>
<dbReference type="HOGENOM" id="CLU_1216825_0_0_1"/>
<dbReference type="EnsemblProtists" id="Phyra79053">
    <property type="protein sequence ID" value="Phyra79053"/>
    <property type="gene ID" value="Phyra79053"/>
</dbReference>
<sequence>MAEGEPNGAEIVSQMDLYGFAVKCAMIIPKPVARFEALVRIIRAGAFGSVLQELLDTSCFLDGDQNEMATEDDSGEFADNFRLIQEIFSEAAKRKDYSSILATPFEPGFVEYLAATADIDYLLSLLLEDKRMETALNAVELFYEYHPAAAPSLDSTKTGDEDTMGNPDSKRWELIEAYLESSESAHLERSGDAETMEIGNLVLSDDSEMEGQEDTWAEGGIMADRVHV</sequence>
<dbReference type="VEuPathDB" id="FungiDB:KRP22_4319"/>